<evidence type="ECO:0000256" key="1">
    <source>
        <dbReference type="SAM" id="MobiDB-lite"/>
    </source>
</evidence>
<evidence type="ECO:0000256" key="2">
    <source>
        <dbReference type="SAM" id="Phobius"/>
    </source>
</evidence>
<dbReference type="CDD" id="cd12797">
    <property type="entry name" value="M23_peptidase"/>
    <property type="match status" value="1"/>
</dbReference>
<evidence type="ECO:0000313" key="5">
    <source>
        <dbReference type="Proteomes" id="UP001501752"/>
    </source>
</evidence>
<evidence type="ECO:0000313" key="4">
    <source>
        <dbReference type="EMBL" id="GAA4852525.1"/>
    </source>
</evidence>
<keyword evidence="2" id="KW-0812">Transmembrane</keyword>
<feature type="compositionally biased region" description="Basic and acidic residues" evidence="1">
    <location>
        <begin position="9"/>
        <end position="18"/>
    </location>
</feature>
<comment type="caution">
    <text evidence="4">The sequence shown here is derived from an EMBL/GenBank/DDBJ whole genome shotgun (WGS) entry which is preliminary data.</text>
</comment>
<proteinExistence type="predicted"/>
<keyword evidence="2" id="KW-0472">Membrane</keyword>
<dbReference type="EMBL" id="BAABIS010000001">
    <property type="protein sequence ID" value="GAA4852525.1"/>
    <property type="molecule type" value="Genomic_DNA"/>
</dbReference>
<dbReference type="PANTHER" id="PTHR21666:SF270">
    <property type="entry name" value="MUREIN HYDROLASE ACTIVATOR ENVC"/>
    <property type="match status" value="1"/>
</dbReference>
<keyword evidence="5" id="KW-1185">Reference proteome</keyword>
<dbReference type="SUPFAM" id="SSF51261">
    <property type="entry name" value="Duplicated hybrid motif"/>
    <property type="match status" value="1"/>
</dbReference>
<protein>
    <recommendedName>
        <fullName evidence="3">M23ase beta-sheet core domain-containing protein</fullName>
    </recommendedName>
</protein>
<dbReference type="PANTHER" id="PTHR21666">
    <property type="entry name" value="PEPTIDASE-RELATED"/>
    <property type="match status" value="1"/>
</dbReference>
<feature type="compositionally biased region" description="Basic and acidic residues" evidence="1">
    <location>
        <begin position="89"/>
        <end position="120"/>
    </location>
</feature>
<feature type="domain" description="M23ase beta-sheet core" evidence="3">
    <location>
        <begin position="160"/>
        <end position="253"/>
    </location>
</feature>
<dbReference type="InterPro" id="IPR011055">
    <property type="entry name" value="Dup_hybrid_motif"/>
</dbReference>
<reference evidence="5" key="1">
    <citation type="journal article" date="2019" name="Int. J. Syst. Evol. Microbiol.">
        <title>The Global Catalogue of Microorganisms (GCM) 10K type strain sequencing project: providing services to taxonomists for standard genome sequencing and annotation.</title>
        <authorList>
            <consortium name="The Broad Institute Genomics Platform"/>
            <consortium name="The Broad Institute Genome Sequencing Center for Infectious Disease"/>
            <person name="Wu L."/>
            <person name="Ma J."/>
        </authorList>
    </citation>
    <scope>NUCLEOTIDE SEQUENCE [LARGE SCALE GENOMIC DNA]</scope>
    <source>
        <strain evidence="5">JCM 13006</strain>
    </source>
</reference>
<dbReference type="InterPro" id="IPR016047">
    <property type="entry name" value="M23ase_b-sheet_dom"/>
</dbReference>
<feature type="region of interest" description="Disordered" evidence="1">
    <location>
        <begin position="1"/>
        <end position="25"/>
    </location>
</feature>
<accession>A0ABP9DLX8</accession>
<organism evidence="4 5">
    <name type="scientific">Kitasatospora terrestris</name>
    <dbReference type="NCBI Taxonomy" id="258051"/>
    <lineage>
        <taxon>Bacteria</taxon>
        <taxon>Bacillati</taxon>
        <taxon>Actinomycetota</taxon>
        <taxon>Actinomycetes</taxon>
        <taxon>Kitasatosporales</taxon>
        <taxon>Streptomycetaceae</taxon>
        <taxon>Kitasatospora</taxon>
    </lineage>
</organism>
<name>A0ABP9DLX8_9ACTN</name>
<dbReference type="Pfam" id="PF01551">
    <property type="entry name" value="Peptidase_M23"/>
    <property type="match status" value="1"/>
</dbReference>
<dbReference type="InterPro" id="IPR050570">
    <property type="entry name" value="Cell_wall_metabolism_enzyme"/>
</dbReference>
<keyword evidence="2" id="KW-1133">Transmembrane helix</keyword>
<feature type="transmembrane region" description="Helical" evidence="2">
    <location>
        <begin position="27"/>
        <end position="50"/>
    </location>
</feature>
<gene>
    <name evidence="4" type="ORF">GCM10023235_32050</name>
</gene>
<dbReference type="Gene3D" id="2.70.70.10">
    <property type="entry name" value="Glucose Permease (Domain IIA)"/>
    <property type="match status" value="1"/>
</dbReference>
<sequence>MAPTTRTGNRGELRAERRARARSATRTAVLTVALPSAATLGVFAAAAVAVHQRTADRPTPSSGRGGNGATDARAGTGLAGTDVGGAGRHQAEQRAEQQEAVRRQLARREAQRADRERADHAAPAQRQAEAEAARPRYALPVEQHGLSAGFGQTGAHWTARHTGIDFPVATGTPVRAVTDGTVSTRWSSAYGYLATVTAPDGTQTWYGHLRSYRVRKGPVRAGDVIAYSGSTGNSTGPHLHFEVRPDGEDPVDPVPWLLGHGLDPR</sequence>
<evidence type="ECO:0000259" key="3">
    <source>
        <dbReference type="Pfam" id="PF01551"/>
    </source>
</evidence>
<feature type="region of interest" description="Disordered" evidence="1">
    <location>
        <begin position="53"/>
        <end position="132"/>
    </location>
</feature>
<dbReference type="RefSeq" id="WP_345697513.1">
    <property type="nucleotide sequence ID" value="NZ_BAABIS010000001.1"/>
</dbReference>
<dbReference type="Proteomes" id="UP001501752">
    <property type="component" value="Unassembled WGS sequence"/>
</dbReference>